<keyword evidence="3" id="KW-0808">Transferase</keyword>
<keyword evidence="1" id="KW-0175">Coiled coil</keyword>
<reference evidence="3" key="1">
    <citation type="submission" date="2018-06" db="EMBL/GenBank/DDBJ databases">
        <authorList>
            <person name="Zhirakovskaya E."/>
        </authorList>
    </citation>
    <scope>NUCLEOTIDE SEQUENCE</scope>
</reference>
<accession>A0A3B1A2H5</accession>
<sequence length="964" mass="107513">MRNSDNITALKQPNIKQQVLFSKLFEHCEALTLKHIKSILLKMFDHADDTLFALAEKTDTTTDSTAYFDSMRIIRLKRNEIENQHFDYIRQAYSDLKNQKSTASLAKDIDSMSLDNLSMDDLSLVEEADLEENIAIRNIVTKVSHHCMQDLSAIEKRLSHILNAYVTPQNNPLGPDVICHAFMKAAATLDIELKISLIILKLFDQEIVAGISPLLHEANNLFIAADVLPEFKHRVKKSEHIDAPSNATEENQTSDEAELSSTQSHTNPAHHPQAAIPAGQMAYGAATPANTMTGQGDTSIAQFHQLLAQQHTQAAVTAGGGQPATAHGTAAPPNNVHPLMPSPASVIGQPNNGMSAATSTAEMQGNTSYAVSTPQFVGSLTQLQNIPHDFMQQSVSVSTNEAGEEIEEVTLQSTSNLKQYVVQQLQQQDDSFSINQMNPLDQDVIDVVSMLFEFILEDKNIPDAAKAHIARLQIPLLKAAMIDKEFFSTNKNTARQLLNELAHAALGIVDEKDTLSQNLLSEIERVVNTINNDFDDDIAIFEQQLELFQAFVEQHNNTEQTINHKIEKKIKQKEDNALAYQWVEDTIDDILADKHLPDVMAELVKGPWKRVMLNTYLNNGQNSDTWKNQVRFVDVLEWSIQPKHASLDRQKLANIIGQLVMTLRNGLQVIQVSEQEVKDILEKMEPFHLASIKGLSVKEYLASRTPHESFLFNPTAEAEATEPNASAEATAKTPTEEAPSSIPQLTNIVVEEIDYEADENYETDLSLEEIDQTILKMEQELTSLEELTTSIEEQAELETAEQITEIDSAQHPDTRNQQPNHLANMEDDFSLLGDNDSADDDNSFNKLITEDIILSGFSADQQANPKDQPQDEYLELARHLEQGKWVEFLDDNNKKTRAKLAWKSDLLGEYTFLNWKFDVIADKTLYGLAADLRRGTATIIDDIPLVDRALSAVMSSLTPTGTSH</sequence>
<gene>
    <name evidence="3" type="ORF">MNBD_GAMMA23-727</name>
</gene>
<dbReference type="AlphaFoldDB" id="A0A3B1A2H5"/>
<evidence type="ECO:0000256" key="1">
    <source>
        <dbReference type="SAM" id="Coils"/>
    </source>
</evidence>
<proteinExistence type="predicted"/>
<dbReference type="InterPro" id="IPR012434">
    <property type="entry name" value="DUF1631"/>
</dbReference>
<organism evidence="3">
    <name type="scientific">hydrothermal vent metagenome</name>
    <dbReference type="NCBI Taxonomy" id="652676"/>
    <lineage>
        <taxon>unclassified sequences</taxon>
        <taxon>metagenomes</taxon>
        <taxon>ecological metagenomes</taxon>
    </lineage>
</organism>
<feature type="compositionally biased region" description="Low complexity" evidence="2">
    <location>
        <begin position="717"/>
        <end position="740"/>
    </location>
</feature>
<evidence type="ECO:0000256" key="2">
    <source>
        <dbReference type="SAM" id="MobiDB-lite"/>
    </source>
</evidence>
<dbReference type="GO" id="GO:0009032">
    <property type="term" value="F:thymidine phosphorylase activity"/>
    <property type="evidence" value="ECO:0007669"/>
    <property type="project" value="UniProtKB-EC"/>
</dbReference>
<feature type="region of interest" description="Disordered" evidence="2">
    <location>
        <begin position="238"/>
        <end position="273"/>
    </location>
</feature>
<dbReference type="EC" id="2.4.2.4" evidence="3"/>
<dbReference type="Pfam" id="PF07793">
    <property type="entry name" value="DUF1631"/>
    <property type="match status" value="2"/>
</dbReference>
<name>A0A3B1A2H5_9ZZZZ</name>
<feature type="region of interest" description="Disordered" evidence="2">
    <location>
        <begin position="717"/>
        <end position="742"/>
    </location>
</feature>
<feature type="coiled-coil region" evidence="1">
    <location>
        <begin position="767"/>
        <end position="794"/>
    </location>
</feature>
<protein>
    <submittedName>
        <fullName evidence="3">Thymidine phosphorylase</fullName>
        <ecNumber evidence="3">2.4.2.4</ecNumber>
    </submittedName>
</protein>
<keyword evidence="3" id="KW-0328">Glycosyltransferase</keyword>
<evidence type="ECO:0000313" key="3">
    <source>
        <dbReference type="EMBL" id="VAW93787.1"/>
    </source>
</evidence>
<dbReference type="EMBL" id="UOFT01000034">
    <property type="protein sequence ID" value="VAW93787.1"/>
    <property type="molecule type" value="Genomic_DNA"/>
</dbReference>